<dbReference type="SUPFAM" id="SSF81301">
    <property type="entry name" value="Nucleotidyltransferase"/>
    <property type="match status" value="1"/>
</dbReference>
<evidence type="ECO:0000313" key="2">
    <source>
        <dbReference type="EMBL" id="OGF22960.1"/>
    </source>
</evidence>
<evidence type="ECO:0000259" key="1">
    <source>
        <dbReference type="Pfam" id="PF18765"/>
    </source>
</evidence>
<comment type="caution">
    <text evidence="2">The sequence shown here is derived from an EMBL/GenBank/DDBJ whole genome shotgun (WGS) entry which is preliminary data.</text>
</comment>
<dbReference type="InterPro" id="IPR041633">
    <property type="entry name" value="Polbeta"/>
</dbReference>
<gene>
    <name evidence="2" type="ORF">A2Y83_05045</name>
</gene>
<sequence>MSKNMESKKNQNKFLSVSSQKVLDFLARNSEKRYTEKQIAEGAGVKKSAVNLSLRELERRNFAEKEKVGRTSIYKVNGSSAIIKEIKILQNIFTIFLLIEKLEKISQKIILFGSCSSGENTSESDIDLFILANNPYSIRQIINSSPLRDRIQAIIKTPKEMLLINKKKPLLFQEIEKGKVLYENYE</sequence>
<accession>A0A1F5S8A6</accession>
<dbReference type="AlphaFoldDB" id="A0A1F5S8A6"/>
<feature type="domain" description="Polymerase beta nucleotidyltransferase" evidence="1">
    <location>
        <begin position="107"/>
        <end position="184"/>
    </location>
</feature>
<dbReference type="SUPFAM" id="SSF46785">
    <property type="entry name" value="Winged helix' DNA-binding domain"/>
    <property type="match status" value="1"/>
</dbReference>
<dbReference type="EMBL" id="MFFS01000006">
    <property type="protein sequence ID" value="OGF22960.1"/>
    <property type="molecule type" value="Genomic_DNA"/>
</dbReference>
<dbReference type="Gene3D" id="1.10.10.10">
    <property type="entry name" value="Winged helix-like DNA-binding domain superfamily/Winged helix DNA-binding domain"/>
    <property type="match status" value="1"/>
</dbReference>
<name>A0A1F5S8A6_9BACT</name>
<dbReference type="Gene3D" id="3.30.460.10">
    <property type="entry name" value="Beta Polymerase, domain 2"/>
    <property type="match status" value="1"/>
</dbReference>
<protein>
    <recommendedName>
        <fullName evidence="1">Polymerase beta nucleotidyltransferase domain-containing protein</fullName>
    </recommendedName>
</protein>
<organism evidence="2 3">
    <name type="scientific">Candidatus Falkowbacteria bacterium RBG_13_39_14</name>
    <dbReference type="NCBI Taxonomy" id="1797985"/>
    <lineage>
        <taxon>Bacteria</taxon>
        <taxon>Candidatus Falkowiibacteriota</taxon>
    </lineage>
</organism>
<dbReference type="STRING" id="1797985.A2Y83_05045"/>
<proteinExistence type="predicted"/>
<dbReference type="CDD" id="cd05403">
    <property type="entry name" value="NT_KNTase_like"/>
    <property type="match status" value="1"/>
</dbReference>
<dbReference type="InterPro" id="IPR036390">
    <property type="entry name" value="WH_DNA-bd_sf"/>
</dbReference>
<dbReference type="InterPro" id="IPR043519">
    <property type="entry name" value="NT_sf"/>
</dbReference>
<reference evidence="2 3" key="1">
    <citation type="journal article" date="2016" name="Nat. Commun.">
        <title>Thousands of microbial genomes shed light on interconnected biogeochemical processes in an aquifer system.</title>
        <authorList>
            <person name="Anantharaman K."/>
            <person name="Brown C.T."/>
            <person name="Hug L.A."/>
            <person name="Sharon I."/>
            <person name="Castelle C.J."/>
            <person name="Probst A.J."/>
            <person name="Thomas B.C."/>
            <person name="Singh A."/>
            <person name="Wilkins M.J."/>
            <person name="Karaoz U."/>
            <person name="Brodie E.L."/>
            <person name="Williams K.H."/>
            <person name="Hubbard S.S."/>
            <person name="Banfield J.F."/>
        </authorList>
    </citation>
    <scope>NUCLEOTIDE SEQUENCE [LARGE SCALE GENOMIC DNA]</scope>
</reference>
<dbReference type="Proteomes" id="UP000178323">
    <property type="component" value="Unassembled WGS sequence"/>
</dbReference>
<evidence type="ECO:0000313" key="3">
    <source>
        <dbReference type="Proteomes" id="UP000178323"/>
    </source>
</evidence>
<dbReference type="Pfam" id="PF18765">
    <property type="entry name" value="Polbeta"/>
    <property type="match status" value="1"/>
</dbReference>
<dbReference type="InterPro" id="IPR036388">
    <property type="entry name" value="WH-like_DNA-bd_sf"/>
</dbReference>